<proteinExistence type="predicted"/>
<feature type="compositionally biased region" description="Polar residues" evidence="1">
    <location>
        <begin position="35"/>
        <end position="44"/>
    </location>
</feature>
<organism evidence="2 3">
    <name type="scientific">Halocaridina rubra</name>
    <name type="common">Hawaiian red shrimp</name>
    <dbReference type="NCBI Taxonomy" id="373956"/>
    <lineage>
        <taxon>Eukaryota</taxon>
        <taxon>Metazoa</taxon>
        <taxon>Ecdysozoa</taxon>
        <taxon>Arthropoda</taxon>
        <taxon>Crustacea</taxon>
        <taxon>Multicrustacea</taxon>
        <taxon>Malacostraca</taxon>
        <taxon>Eumalacostraca</taxon>
        <taxon>Eucarida</taxon>
        <taxon>Decapoda</taxon>
        <taxon>Pleocyemata</taxon>
        <taxon>Caridea</taxon>
        <taxon>Atyoidea</taxon>
        <taxon>Atyidae</taxon>
        <taxon>Halocaridina</taxon>
    </lineage>
</organism>
<dbReference type="AlphaFoldDB" id="A0AAN8X0C8"/>
<reference evidence="2 3" key="1">
    <citation type="submission" date="2023-11" db="EMBL/GenBank/DDBJ databases">
        <title>Halocaridina rubra genome assembly.</title>
        <authorList>
            <person name="Smith C."/>
        </authorList>
    </citation>
    <scope>NUCLEOTIDE SEQUENCE [LARGE SCALE GENOMIC DNA]</scope>
    <source>
        <strain evidence="2">EP-1</strain>
        <tissue evidence="2">Whole</tissue>
    </source>
</reference>
<comment type="caution">
    <text evidence="2">The sequence shown here is derived from an EMBL/GenBank/DDBJ whole genome shotgun (WGS) entry which is preliminary data.</text>
</comment>
<protein>
    <submittedName>
        <fullName evidence="2">Uncharacterized protein</fullName>
    </submittedName>
</protein>
<evidence type="ECO:0000313" key="3">
    <source>
        <dbReference type="Proteomes" id="UP001381693"/>
    </source>
</evidence>
<feature type="region of interest" description="Disordered" evidence="1">
    <location>
        <begin position="1"/>
        <end position="44"/>
    </location>
</feature>
<evidence type="ECO:0000256" key="1">
    <source>
        <dbReference type="SAM" id="MobiDB-lite"/>
    </source>
</evidence>
<gene>
    <name evidence="2" type="ORF">SK128_017005</name>
</gene>
<evidence type="ECO:0000313" key="2">
    <source>
        <dbReference type="EMBL" id="KAK7075676.1"/>
    </source>
</evidence>
<dbReference type="EMBL" id="JAXCGZ010010264">
    <property type="protein sequence ID" value="KAK7075676.1"/>
    <property type="molecule type" value="Genomic_DNA"/>
</dbReference>
<keyword evidence="3" id="KW-1185">Reference proteome</keyword>
<dbReference type="Proteomes" id="UP001381693">
    <property type="component" value="Unassembled WGS sequence"/>
</dbReference>
<sequence length="73" mass="7838">PGCCLAGPGSSLPTLGPILRLPSEEEGVQSKESDNSNGGQSSKTDIVILVTQDHLWNWEMSCRGQIQKTEIGR</sequence>
<accession>A0AAN8X0C8</accession>
<name>A0AAN8X0C8_HALRR</name>
<feature type="non-terminal residue" evidence="2">
    <location>
        <position position="1"/>
    </location>
</feature>